<organism evidence="1 2">
    <name type="scientific">Candidatus Thermofonsia Clade 3 bacterium</name>
    <dbReference type="NCBI Taxonomy" id="2364212"/>
    <lineage>
        <taxon>Bacteria</taxon>
        <taxon>Bacillati</taxon>
        <taxon>Chloroflexota</taxon>
        <taxon>Candidatus Thermofontia</taxon>
        <taxon>Candidatus Thermofonsia Clade 3</taxon>
    </lineage>
</organism>
<proteinExistence type="predicted"/>
<dbReference type="Proteomes" id="UP000230790">
    <property type="component" value="Unassembled WGS sequence"/>
</dbReference>
<protein>
    <submittedName>
        <fullName evidence="1">Uncharacterized protein</fullName>
    </submittedName>
</protein>
<dbReference type="AlphaFoldDB" id="A0A2M8QEF7"/>
<comment type="caution">
    <text evidence="1">The sequence shown here is derived from an EMBL/GenBank/DDBJ whole genome shotgun (WGS) entry which is preliminary data.</text>
</comment>
<evidence type="ECO:0000313" key="1">
    <source>
        <dbReference type="EMBL" id="PJF48193.1"/>
    </source>
</evidence>
<dbReference type="EMBL" id="PGTN01000021">
    <property type="protein sequence ID" value="PJF48193.1"/>
    <property type="molecule type" value="Genomic_DNA"/>
</dbReference>
<reference evidence="1 2" key="1">
    <citation type="submission" date="2017-11" db="EMBL/GenBank/DDBJ databases">
        <title>Evolution of Phototrophy in the Chloroflexi Phylum Driven by Horizontal Gene Transfer.</title>
        <authorList>
            <person name="Ward L.M."/>
            <person name="Hemp J."/>
            <person name="Shih P.M."/>
            <person name="Mcglynn S.E."/>
            <person name="Fischer W."/>
        </authorList>
    </citation>
    <scope>NUCLEOTIDE SEQUENCE [LARGE SCALE GENOMIC DNA]</scope>
    <source>
        <strain evidence="1">JP3_7</strain>
    </source>
</reference>
<name>A0A2M8QEF7_9CHLR</name>
<sequence length="70" mass="8205">MRWAKGRRCACFGFAIDGLRLEIGDWRLEIGDWRLEIVSHHHGILDSGLWTLDSQFLPLARPAMSDRWRL</sequence>
<evidence type="ECO:0000313" key="2">
    <source>
        <dbReference type="Proteomes" id="UP000230790"/>
    </source>
</evidence>
<accession>A0A2M8QEF7</accession>
<gene>
    <name evidence="1" type="ORF">CUN48_04715</name>
</gene>